<proteinExistence type="predicted"/>
<name>A0ABT1MUH4_9RHOB</name>
<dbReference type="EMBL" id="JAKZEU010000006">
    <property type="protein sequence ID" value="MCQ0971784.1"/>
    <property type="molecule type" value="Genomic_DNA"/>
</dbReference>
<accession>A0ABT1MUH4</accession>
<evidence type="ECO:0000313" key="2">
    <source>
        <dbReference type="Proteomes" id="UP001203945"/>
    </source>
</evidence>
<dbReference type="RefSeq" id="WP_255330794.1">
    <property type="nucleotide sequence ID" value="NZ_JAKZEU010000006.1"/>
</dbReference>
<sequence>MATKFNTTPPAAIEAPPLSPLATAFAALLTVLEEHVTAERDLAKVDAVDAAYQDKLDAADDAQDALYAELAAITALTPTCAEDVPLRRMTLILATLVREGTASAFRRYADCKPEFATYLAVPGEGTAALHVAHLLAAADRRISQMAGLPLYLQDGVSLEAETERDAELLAA</sequence>
<gene>
    <name evidence="1" type="ORF">MLD63_15280</name>
</gene>
<keyword evidence="2" id="KW-1185">Reference proteome</keyword>
<evidence type="ECO:0000313" key="1">
    <source>
        <dbReference type="EMBL" id="MCQ0971784.1"/>
    </source>
</evidence>
<reference evidence="1 2" key="1">
    <citation type="submission" date="2022-03" db="EMBL/GenBank/DDBJ databases">
        <authorList>
            <person name="He Y."/>
        </authorList>
    </citation>
    <scope>NUCLEOTIDE SEQUENCE [LARGE SCALE GENOMIC DNA]</scope>
    <source>
        <strain evidence="1 2">TK19116</strain>
    </source>
</reference>
<organism evidence="1 2">
    <name type="scientific">Paracoccus albicereus</name>
    <dbReference type="NCBI Taxonomy" id="2922394"/>
    <lineage>
        <taxon>Bacteria</taxon>
        <taxon>Pseudomonadati</taxon>
        <taxon>Pseudomonadota</taxon>
        <taxon>Alphaproteobacteria</taxon>
        <taxon>Rhodobacterales</taxon>
        <taxon>Paracoccaceae</taxon>
        <taxon>Paracoccus</taxon>
    </lineage>
</organism>
<comment type="caution">
    <text evidence="1">The sequence shown here is derived from an EMBL/GenBank/DDBJ whole genome shotgun (WGS) entry which is preliminary data.</text>
</comment>
<protein>
    <submittedName>
        <fullName evidence="1">Uncharacterized protein</fullName>
    </submittedName>
</protein>
<dbReference type="Proteomes" id="UP001203945">
    <property type="component" value="Unassembled WGS sequence"/>
</dbReference>